<dbReference type="Proteomes" id="UP000267993">
    <property type="component" value="Chromosome"/>
</dbReference>
<dbReference type="Proteomes" id="UP000033106">
    <property type="component" value="Chromosome"/>
</dbReference>
<evidence type="ECO:0000313" key="13">
    <source>
        <dbReference type="Proteomes" id="UP000033057"/>
    </source>
</evidence>
<dbReference type="RefSeq" id="WP_009992400.1">
    <property type="nucleotide sequence ID" value="NZ_CP011055.2"/>
</dbReference>
<evidence type="ECO:0000313" key="1">
    <source>
        <dbReference type="EMBL" id="AKA74184.1"/>
    </source>
</evidence>
<dbReference type="EMBL" id="CP033238">
    <property type="protein sequence ID" value="AZF76527.1"/>
    <property type="molecule type" value="Genomic_DNA"/>
</dbReference>
<evidence type="ECO:0000313" key="12">
    <source>
        <dbReference type="EMBL" id="SAI84543.1"/>
    </source>
</evidence>
<dbReference type="Proteomes" id="UP000033057">
    <property type="component" value="Chromosome"/>
</dbReference>
<evidence type="ECO:0000313" key="9">
    <source>
        <dbReference type="EMBL" id="AZF81740.1"/>
    </source>
</evidence>
<evidence type="ECO:0000313" key="10">
    <source>
        <dbReference type="EMBL" id="AZF84316.1"/>
    </source>
</evidence>
<dbReference type="EMBL" id="CP011057">
    <property type="protein sequence ID" value="AKA79575.1"/>
    <property type="molecule type" value="Genomic_DNA"/>
</dbReference>
<dbReference type="EMBL" id="CP033235">
    <property type="protein sequence ID" value="AZF68664.1"/>
    <property type="molecule type" value="Genomic_DNA"/>
</dbReference>
<evidence type="ECO:0000313" key="21">
    <source>
        <dbReference type="Proteomes" id="UP000275843"/>
    </source>
</evidence>
<dbReference type="Proteomes" id="UP000273194">
    <property type="component" value="Chromosome"/>
</dbReference>
<dbReference type="EMBL" id="CP050869">
    <property type="protein sequence ID" value="QPG51135.1"/>
    <property type="molecule type" value="Genomic_DNA"/>
</dbReference>
<organism evidence="3 15">
    <name type="scientific">Saccharolobus solfataricus</name>
    <name type="common">Sulfolobus solfataricus</name>
    <dbReference type="NCBI Taxonomy" id="2287"/>
    <lineage>
        <taxon>Archaea</taxon>
        <taxon>Thermoproteota</taxon>
        <taxon>Thermoprotei</taxon>
        <taxon>Sulfolobales</taxon>
        <taxon>Sulfolobaceae</taxon>
        <taxon>Saccharolobus</taxon>
    </lineage>
</organism>
<evidence type="ECO:0000313" key="17">
    <source>
        <dbReference type="Proteomes" id="UP000267993"/>
    </source>
</evidence>
<reference evidence="17 18" key="4">
    <citation type="journal article" date="2018" name="Proc. Natl. Acad. Sci. U.S.A.">
        <title>Nonmutational mechanism of inheritance in the Archaeon Sulfolobus solfataricus.</title>
        <authorList>
            <person name="Payne S."/>
            <person name="McCarthy S."/>
            <person name="Johnson T."/>
            <person name="North E."/>
            <person name="Blum P."/>
        </authorList>
    </citation>
    <scope>NUCLEOTIDE SEQUENCE [LARGE SCALE GENOMIC DNA]</scope>
    <source>
        <strain evidence="5 17">SARC-H</strain>
        <strain evidence="6 21">SARC-I</strain>
        <strain evidence="8 22">SARC-N</strain>
        <strain evidence="9 23">SARC-O</strain>
        <strain evidence="10 18">SUL120</strain>
        <strain evidence="4 19">SULG</strain>
        <strain evidence="7 20">SULM</strain>
    </source>
</reference>
<dbReference type="Proteomes" id="UP000269431">
    <property type="component" value="Chromosome"/>
</dbReference>
<reference evidence="11 24" key="6">
    <citation type="journal article" date="2020" name="Nat. Commun.">
        <title>The structures of two archaeal type IV pili illuminate evolutionary relationships.</title>
        <authorList>
            <person name="Wang F."/>
            <person name="Baquero D.P."/>
            <person name="Su Z."/>
            <person name="Beltran L.C."/>
            <person name="Prangishvili D."/>
            <person name="Krupovic M."/>
            <person name="Egelman E.H."/>
        </authorList>
    </citation>
    <scope>NUCLEOTIDE SEQUENCE [LARGE SCALE GENOMIC DNA]</scope>
    <source>
        <strain evidence="11 24">POZ149</strain>
    </source>
</reference>
<dbReference type="EMBL" id="LT549890">
    <property type="protein sequence ID" value="SAI84543.1"/>
    <property type="molecule type" value="Genomic_DNA"/>
</dbReference>
<gene>
    <name evidence="11" type="ORF">HFC64_16050</name>
    <name evidence="12" type="ORF">SSOP1_0989</name>
    <name evidence="3" type="ORF">SULA_1967</name>
    <name evidence="1" type="ORF">SULB_1968</name>
    <name evidence="2" type="ORF">SULC_1966</name>
    <name evidence="4" type="ORF">SULG_09895</name>
    <name evidence="5" type="ORF">SULH_09895</name>
    <name evidence="6" type="ORF">SULI_09895</name>
    <name evidence="7" type="ORF">SULM_09885</name>
    <name evidence="8" type="ORF">SULN_09885</name>
    <name evidence="9" type="ORF">SULO_09895</name>
    <name evidence="10" type="ORF">SULZ_09830</name>
</gene>
<name>A0A0E3MGQ0_SACSO</name>
<dbReference type="Proteomes" id="UP000275843">
    <property type="component" value="Chromosome"/>
</dbReference>
<accession>A0A0E3MGQ0</accession>
<reference evidence="16" key="2">
    <citation type="submission" date="2016-04" db="EMBL/GenBank/DDBJ databases">
        <authorList>
            <person name="Shah S.A."/>
            <person name="Garrett R.A."/>
        </authorList>
    </citation>
    <scope>NUCLEOTIDE SEQUENCE [LARGE SCALE GENOMIC DNA]</scope>
    <source>
        <strain evidence="16">ATCC 35091 / DSM 1616 / JCM 8930 / NBRC 15331 / P1</strain>
    </source>
</reference>
<protein>
    <submittedName>
        <fullName evidence="3">Uncharacterized protein</fullName>
    </submittedName>
</protein>
<dbReference type="EMBL" id="CP011056">
    <property type="protein sequence ID" value="AKA76883.1"/>
    <property type="molecule type" value="Genomic_DNA"/>
</dbReference>
<evidence type="ECO:0000313" key="19">
    <source>
        <dbReference type="Proteomes" id="UP000273194"/>
    </source>
</evidence>
<sequence length="123" mass="14111">MKIEDLITNLPWMGLEEALHYGFSEAEALGKNFLGITLDNGDGLILYINPFLNDIYKLLLMSKSRYNLPSIGVFSNFNGDKYFIYDVEDISELINTLGSNLKVIYVEVIKNVLEDFLYQTMVR</sequence>
<evidence type="ECO:0000313" key="8">
    <source>
        <dbReference type="EMBL" id="AZF79136.1"/>
    </source>
</evidence>
<evidence type="ECO:0000313" key="22">
    <source>
        <dbReference type="Proteomes" id="UP000278715"/>
    </source>
</evidence>
<dbReference type="GeneID" id="24780197"/>
<evidence type="ECO:0000313" key="23">
    <source>
        <dbReference type="Proteomes" id="UP000282269"/>
    </source>
</evidence>
<dbReference type="KEGG" id="ssol:SULB_1968"/>
<dbReference type="GeneID" id="44129888"/>
<dbReference type="KEGG" id="ssoa:SULA_1967"/>
<dbReference type="EMBL" id="CP033239">
    <property type="protein sequence ID" value="AZF79136.1"/>
    <property type="molecule type" value="Genomic_DNA"/>
</dbReference>
<reference evidence="13 14" key="1">
    <citation type="journal article" date="2015" name="Genome Announc.">
        <title>Complete Genome Sequence of Sulfolobus solfataricus Strain 98/2 and Evolved Derivatives.</title>
        <authorList>
            <person name="McCarthy S."/>
            <person name="Gradnigo J."/>
            <person name="Johnson T."/>
            <person name="Payne S."/>
            <person name="Lipzen A."/>
            <person name="Martin J."/>
            <person name="Schackwitz W."/>
            <person name="Moriyama E."/>
            <person name="Blum P."/>
        </authorList>
    </citation>
    <scope>NUCLEOTIDE SEQUENCE [LARGE SCALE GENOMIC DNA]</scope>
    <source>
        <strain evidence="13">98/2 SULC</strain>
        <strain evidence="1">SARC-B</strain>
        <strain evidence="2">SARC-C</strain>
        <strain evidence="3 15">SULA</strain>
        <strain evidence="14">SULB</strain>
    </source>
</reference>
<dbReference type="EMBL" id="CP011055">
    <property type="protein sequence ID" value="AKA74184.1"/>
    <property type="molecule type" value="Genomic_DNA"/>
</dbReference>
<evidence type="ECO:0000313" key="24">
    <source>
        <dbReference type="Proteomes" id="UP000594632"/>
    </source>
</evidence>
<dbReference type="Proteomes" id="UP000594632">
    <property type="component" value="Chromosome"/>
</dbReference>
<evidence type="ECO:0000313" key="4">
    <source>
        <dbReference type="EMBL" id="AZF68664.1"/>
    </source>
</evidence>
<dbReference type="Proteomes" id="UP000278715">
    <property type="component" value="Chromosome"/>
</dbReference>
<dbReference type="Proteomes" id="UP000282269">
    <property type="component" value="Chromosome"/>
</dbReference>
<evidence type="ECO:0000313" key="14">
    <source>
        <dbReference type="Proteomes" id="UP000033085"/>
    </source>
</evidence>
<evidence type="ECO:0000313" key="3">
    <source>
        <dbReference type="EMBL" id="AKA79575.1"/>
    </source>
</evidence>
<proteinExistence type="predicted"/>
<dbReference type="Proteomes" id="UP000033085">
    <property type="component" value="Chromosome"/>
</dbReference>
<dbReference type="Proteomes" id="UP000273443">
    <property type="component" value="Chromosome"/>
</dbReference>
<evidence type="ECO:0000313" key="16">
    <source>
        <dbReference type="Proteomes" id="UP000076770"/>
    </source>
</evidence>
<evidence type="ECO:0000313" key="2">
    <source>
        <dbReference type="EMBL" id="AKA76883.1"/>
    </source>
</evidence>
<dbReference type="Proteomes" id="UP000076770">
    <property type="component" value="Chromosome i"/>
</dbReference>
<evidence type="ECO:0000313" key="18">
    <source>
        <dbReference type="Proteomes" id="UP000269431"/>
    </source>
</evidence>
<evidence type="ECO:0000313" key="5">
    <source>
        <dbReference type="EMBL" id="AZF71284.1"/>
    </source>
</evidence>
<dbReference type="EMBL" id="CP033240">
    <property type="protein sequence ID" value="AZF81740.1"/>
    <property type="molecule type" value="Genomic_DNA"/>
</dbReference>
<evidence type="ECO:0000313" key="20">
    <source>
        <dbReference type="Proteomes" id="UP000273443"/>
    </source>
</evidence>
<evidence type="ECO:0000313" key="7">
    <source>
        <dbReference type="EMBL" id="AZF76527.1"/>
    </source>
</evidence>
<reference evidence="12" key="3">
    <citation type="submission" date="2016-04" db="EMBL/GenBank/DDBJ databases">
        <authorList>
            <person name="Evans L.H."/>
            <person name="Alamgir A."/>
            <person name="Owens N."/>
            <person name="Weber N.D."/>
            <person name="Virtaneva K."/>
            <person name="Barbian K."/>
            <person name="Babar A."/>
            <person name="Rosenke K."/>
        </authorList>
    </citation>
    <scope>NUCLEOTIDE SEQUENCE</scope>
    <source>
        <strain evidence="12">P1</strain>
    </source>
</reference>
<evidence type="ECO:0000313" key="11">
    <source>
        <dbReference type="EMBL" id="QPG51135.1"/>
    </source>
</evidence>
<dbReference type="AlphaFoldDB" id="A0A0E3MGQ0"/>
<dbReference type="EMBL" id="CP033236">
    <property type="protein sequence ID" value="AZF71284.1"/>
    <property type="molecule type" value="Genomic_DNA"/>
</dbReference>
<evidence type="ECO:0000313" key="6">
    <source>
        <dbReference type="EMBL" id="AZF73904.1"/>
    </source>
</evidence>
<evidence type="ECO:0000313" key="15">
    <source>
        <dbReference type="Proteomes" id="UP000033106"/>
    </source>
</evidence>
<dbReference type="EMBL" id="CP033241">
    <property type="protein sequence ID" value="AZF84316.1"/>
    <property type="molecule type" value="Genomic_DNA"/>
</dbReference>
<dbReference type="EMBL" id="CP033237">
    <property type="protein sequence ID" value="AZF73904.1"/>
    <property type="molecule type" value="Genomic_DNA"/>
</dbReference>
<dbReference type="KEGG" id="ssof:SULC_1966"/>
<reference evidence="3" key="5">
    <citation type="submission" date="2018-10" db="EMBL/GenBank/DDBJ databases">
        <authorList>
            <person name="McCarthy S."/>
            <person name="Gradnigo J."/>
            <person name="Johnson T."/>
            <person name="Payne S."/>
            <person name="Lipzen A."/>
            <person name="Schackwitz W."/>
            <person name="Martin J."/>
            <person name="Moriyama E."/>
            <person name="Blum P."/>
        </authorList>
    </citation>
    <scope>NUCLEOTIDE SEQUENCE</scope>
    <source>
        <strain evidence="1">SARC-B</strain>
        <strain evidence="2">SARC-C</strain>
        <strain evidence="3">SULA</strain>
    </source>
</reference>
<dbReference type="OrthoDB" id="42865at2157"/>